<dbReference type="PANTHER" id="PTHR46401">
    <property type="entry name" value="GLYCOSYLTRANSFERASE WBBK-RELATED"/>
    <property type="match status" value="1"/>
</dbReference>
<sequence length="453" mass="49876">MTQTFFDVSDIVTYIREHASVSGIQRAAVKIIAEAVRMRGRDVFLSFYHPVKKSYVACPAEDLLTTLETFDAPGLARAFGVRMRRPDIPEIFLQRYTGQPVKQAVHIARMRLAGARGQSRYFDRRGLDFRRWQHLYGRRSAAAAVTVQPFEKVAQPGDALCGLGAIWGRGKVLSAFRQAAERNVRVYMLVHDLIPMKLPGMADPRAARSYHDWLVGSAEYVSGYLANSEATAADLRAFLDQQGLAGTVHVTPLAQAGVHVADRPAPALDPLVHEAATLPFVLCVGTIEPRKNLWRLAQVWARLSQRTDIELPRLVLAGKRGWLTGGFLSILERTGGLGGWVIWLDAPGDHELDHLYRTCLFTATVSLYEGWGLPIGEGLSYGKTGVVSQAASMPEVGGELVAYCDPASMQSIEAAVLRLLDPEHRSVLQARIAEADLRSWEDVGRDVLAVLAD</sequence>
<evidence type="ECO:0000313" key="3">
    <source>
        <dbReference type="EMBL" id="SHI06794.1"/>
    </source>
</evidence>
<dbReference type="CDD" id="cd03809">
    <property type="entry name" value="GT4_MtfB-like"/>
    <property type="match status" value="1"/>
</dbReference>
<evidence type="ECO:0000256" key="1">
    <source>
        <dbReference type="ARBA" id="ARBA00022679"/>
    </source>
</evidence>
<dbReference type="InterPro" id="IPR001296">
    <property type="entry name" value="Glyco_trans_1"/>
</dbReference>
<dbReference type="EMBL" id="FQXC01000011">
    <property type="protein sequence ID" value="SHI06794.1"/>
    <property type="molecule type" value="Genomic_DNA"/>
</dbReference>
<dbReference type="OrthoDB" id="9790710at2"/>
<accession>A0A1M5Y4R1</accession>
<reference evidence="3 4" key="1">
    <citation type="submission" date="2016-11" db="EMBL/GenBank/DDBJ databases">
        <authorList>
            <person name="Jaros S."/>
            <person name="Januszkiewicz K."/>
            <person name="Wedrychowicz H."/>
        </authorList>
    </citation>
    <scope>NUCLEOTIDE SEQUENCE [LARGE SCALE GENOMIC DNA]</scope>
    <source>
        <strain evidence="3 4">DSM 29431</strain>
    </source>
</reference>
<keyword evidence="4" id="KW-1185">Reference proteome</keyword>
<dbReference type="Pfam" id="PF00534">
    <property type="entry name" value="Glycos_transf_1"/>
    <property type="match status" value="1"/>
</dbReference>
<dbReference type="SUPFAM" id="SSF53756">
    <property type="entry name" value="UDP-Glycosyltransferase/glycogen phosphorylase"/>
    <property type="match status" value="1"/>
</dbReference>
<gene>
    <name evidence="3" type="ORF">SAMN05443551_0067</name>
</gene>
<dbReference type="AlphaFoldDB" id="A0A1M5Y4R1"/>
<proteinExistence type="predicted"/>
<evidence type="ECO:0000259" key="2">
    <source>
        <dbReference type="Pfam" id="PF00534"/>
    </source>
</evidence>
<dbReference type="RefSeq" id="WP_072780177.1">
    <property type="nucleotide sequence ID" value="NZ_FQXC01000011.1"/>
</dbReference>
<dbReference type="GO" id="GO:0009103">
    <property type="term" value="P:lipopolysaccharide biosynthetic process"/>
    <property type="evidence" value="ECO:0007669"/>
    <property type="project" value="TreeGrafter"/>
</dbReference>
<dbReference type="Proteomes" id="UP000184221">
    <property type="component" value="Unassembled WGS sequence"/>
</dbReference>
<protein>
    <submittedName>
        <fullName evidence="3">Glycosyltransferase involved in cell wall bisynthesis</fullName>
    </submittedName>
</protein>
<dbReference type="STRING" id="996342.SAMN05443551_0067"/>
<evidence type="ECO:0000313" key="4">
    <source>
        <dbReference type="Proteomes" id="UP000184221"/>
    </source>
</evidence>
<keyword evidence="1 3" id="KW-0808">Transferase</keyword>
<name>A0A1M5Y4R1_9RHOB</name>
<feature type="domain" description="Glycosyl transferase family 1" evidence="2">
    <location>
        <begin position="277"/>
        <end position="423"/>
    </location>
</feature>
<dbReference type="GO" id="GO:0016757">
    <property type="term" value="F:glycosyltransferase activity"/>
    <property type="evidence" value="ECO:0007669"/>
    <property type="project" value="InterPro"/>
</dbReference>
<organism evidence="3 4">
    <name type="scientific">Marivita hallyeonensis</name>
    <dbReference type="NCBI Taxonomy" id="996342"/>
    <lineage>
        <taxon>Bacteria</taxon>
        <taxon>Pseudomonadati</taxon>
        <taxon>Pseudomonadota</taxon>
        <taxon>Alphaproteobacteria</taxon>
        <taxon>Rhodobacterales</taxon>
        <taxon>Roseobacteraceae</taxon>
        <taxon>Marivita</taxon>
    </lineage>
</organism>
<dbReference type="Gene3D" id="3.40.50.2000">
    <property type="entry name" value="Glycogen Phosphorylase B"/>
    <property type="match status" value="1"/>
</dbReference>
<dbReference type="PANTHER" id="PTHR46401:SF2">
    <property type="entry name" value="GLYCOSYLTRANSFERASE WBBK-RELATED"/>
    <property type="match status" value="1"/>
</dbReference>